<evidence type="ECO:0000313" key="5">
    <source>
        <dbReference type="Proteomes" id="UP001293593"/>
    </source>
</evidence>
<feature type="compositionally biased region" description="Low complexity" evidence="2">
    <location>
        <begin position="209"/>
        <end position="230"/>
    </location>
</feature>
<dbReference type="InterPro" id="IPR008984">
    <property type="entry name" value="SMAD_FHA_dom_sf"/>
</dbReference>
<keyword evidence="1" id="KW-0175">Coiled coil</keyword>
<sequence>MEPPQLKLVILQGPREGETLGFKPSRVVRIGRIVRNNTFSIKDAGISSNHLSILVESAKWVLRDLDSSNGTFLNGSKIPPNTPFDLHHGDNIKLGELTSIQVDLQAQEGSCLRRNPRRQATGKVSGTVREKLEGESSETVVVEPVEKKRGRPRRGRGLKSEVGEEFSMVQLQNIDEDVEVGSELKDVVPMQEKVEPPVNKRATRNSKKQQQQSVVATSNSSNVTNNTENSGLKNGVGEELSKVQLQNTDENVEAGIELKDVVPLQEKVEPPVNKQATRNLKKKQQQQSVVGISNSSNVTNNTENSGLKSGVGEEFSKVQRQNTDENVEAGSELMDLVTLQEKVEPPVNKRATRNSKKKQYQQQQSVIGTSNSSNMTKSTENSSLKSGVGEEFRKVQLQSIIENVEVDNELENVVPLQEEAELPVNKRATQNSKKQQQSVIGTSNSSIVTNSIDNSGLKCTEEKIVEKKTRAGTRRRKLQEDTSLCDQVAISEDMVQEARDNTEVNQNPGVKEGVEEDERKKDRGSDEEACSIKREGEEACSSQRKDSNENGDWPDLEKLTLGEWFDFLESHLPKQIIDATEEMIDSMKEKAERVRDYIAKQRNDKATLPAG</sequence>
<gene>
    <name evidence="4" type="ORF">QN277_009049</name>
</gene>
<organism evidence="4 5">
    <name type="scientific">Acacia crassicarpa</name>
    <name type="common">northern wattle</name>
    <dbReference type="NCBI Taxonomy" id="499986"/>
    <lineage>
        <taxon>Eukaryota</taxon>
        <taxon>Viridiplantae</taxon>
        <taxon>Streptophyta</taxon>
        <taxon>Embryophyta</taxon>
        <taxon>Tracheophyta</taxon>
        <taxon>Spermatophyta</taxon>
        <taxon>Magnoliopsida</taxon>
        <taxon>eudicotyledons</taxon>
        <taxon>Gunneridae</taxon>
        <taxon>Pentapetalae</taxon>
        <taxon>rosids</taxon>
        <taxon>fabids</taxon>
        <taxon>Fabales</taxon>
        <taxon>Fabaceae</taxon>
        <taxon>Caesalpinioideae</taxon>
        <taxon>mimosoid clade</taxon>
        <taxon>Acacieae</taxon>
        <taxon>Acacia</taxon>
    </lineage>
</organism>
<evidence type="ECO:0000256" key="2">
    <source>
        <dbReference type="SAM" id="MobiDB-lite"/>
    </source>
</evidence>
<feature type="compositionally biased region" description="Basic residues" evidence="2">
    <location>
        <begin position="350"/>
        <end position="359"/>
    </location>
</feature>
<feature type="region of interest" description="Disordered" evidence="2">
    <location>
        <begin position="272"/>
        <end position="314"/>
    </location>
</feature>
<dbReference type="Gene3D" id="2.60.200.20">
    <property type="match status" value="1"/>
</dbReference>
<keyword evidence="5" id="KW-1185">Reference proteome</keyword>
<dbReference type="AlphaFoldDB" id="A0AAE1JN41"/>
<feature type="region of interest" description="Disordered" evidence="2">
    <location>
        <begin position="346"/>
        <end position="385"/>
    </location>
</feature>
<accession>A0AAE1JN41</accession>
<dbReference type="CDD" id="cd00060">
    <property type="entry name" value="FHA"/>
    <property type="match status" value="1"/>
</dbReference>
<evidence type="ECO:0000313" key="4">
    <source>
        <dbReference type="EMBL" id="KAK4256144.1"/>
    </source>
</evidence>
<protein>
    <recommendedName>
        <fullName evidence="3">FHA domain-containing protein</fullName>
    </recommendedName>
</protein>
<dbReference type="PANTHER" id="PTHR23308">
    <property type="entry name" value="NUCLEAR INHIBITOR OF PROTEIN PHOSPHATASE-1"/>
    <property type="match status" value="1"/>
</dbReference>
<feature type="coiled-coil region" evidence="1">
    <location>
        <begin position="577"/>
        <end position="604"/>
    </location>
</feature>
<dbReference type="PROSITE" id="PS50006">
    <property type="entry name" value="FHA_DOMAIN"/>
    <property type="match status" value="1"/>
</dbReference>
<evidence type="ECO:0000256" key="1">
    <source>
        <dbReference type="SAM" id="Coils"/>
    </source>
</evidence>
<dbReference type="Proteomes" id="UP001293593">
    <property type="component" value="Unassembled WGS sequence"/>
</dbReference>
<dbReference type="SUPFAM" id="SSF49879">
    <property type="entry name" value="SMAD/FHA domain"/>
    <property type="match status" value="1"/>
</dbReference>
<dbReference type="EMBL" id="JAWXYG010000013">
    <property type="protein sequence ID" value="KAK4256144.1"/>
    <property type="molecule type" value="Genomic_DNA"/>
</dbReference>
<evidence type="ECO:0000259" key="3">
    <source>
        <dbReference type="PROSITE" id="PS50006"/>
    </source>
</evidence>
<dbReference type="InterPro" id="IPR000253">
    <property type="entry name" value="FHA_dom"/>
</dbReference>
<feature type="compositionally biased region" description="Polar residues" evidence="2">
    <location>
        <begin position="365"/>
        <end position="385"/>
    </location>
</feature>
<feature type="region of interest" description="Disordered" evidence="2">
    <location>
        <begin position="190"/>
        <end position="238"/>
    </location>
</feature>
<dbReference type="SMART" id="SM00240">
    <property type="entry name" value="FHA"/>
    <property type="match status" value="1"/>
</dbReference>
<comment type="caution">
    <text evidence="4">The sequence shown here is derived from an EMBL/GenBank/DDBJ whole genome shotgun (WGS) entry which is preliminary data.</text>
</comment>
<dbReference type="InterPro" id="IPR050923">
    <property type="entry name" value="Cell_Proc_Reg/RNA_Proc"/>
</dbReference>
<feature type="compositionally biased region" description="Low complexity" evidence="2">
    <location>
        <begin position="285"/>
        <end position="306"/>
    </location>
</feature>
<feature type="region of interest" description="Disordered" evidence="2">
    <location>
        <begin position="497"/>
        <end position="555"/>
    </location>
</feature>
<dbReference type="Pfam" id="PF00498">
    <property type="entry name" value="FHA"/>
    <property type="match status" value="1"/>
</dbReference>
<feature type="domain" description="FHA" evidence="3">
    <location>
        <begin position="28"/>
        <end position="78"/>
    </location>
</feature>
<proteinExistence type="predicted"/>
<reference evidence="4" key="1">
    <citation type="submission" date="2023-10" db="EMBL/GenBank/DDBJ databases">
        <title>Chromosome-level genome of the transformable northern wattle, Acacia crassicarpa.</title>
        <authorList>
            <person name="Massaro I."/>
            <person name="Sinha N.R."/>
            <person name="Poethig S."/>
            <person name="Leichty A.R."/>
        </authorList>
    </citation>
    <scope>NUCLEOTIDE SEQUENCE</scope>
    <source>
        <strain evidence="4">Acra3RX</strain>
        <tissue evidence="4">Leaf</tissue>
    </source>
</reference>
<name>A0AAE1JN41_9FABA</name>
<feature type="compositionally biased region" description="Basic and acidic residues" evidence="2">
    <location>
        <begin position="517"/>
        <end position="548"/>
    </location>
</feature>